<name>A0A4Q0A0L4_9FUNG</name>
<keyword evidence="4" id="KW-0808">Transferase</keyword>
<evidence type="ECO:0000256" key="3">
    <source>
        <dbReference type="ARBA" id="ARBA00019824"/>
    </source>
</evidence>
<protein>
    <recommendedName>
        <fullName evidence="3">Polynucleotide 5'-hydroxyl-kinase GRC3</fullName>
    </recommendedName>
    <alternativeName>
        <fullName evidence="2">Polynucleotide 5'-hydroxyl-kinase grc3</fullName>
    </alternativeName>
</protein>
<evidence type="ECO:0000256" key="4">
    <source>
        <dbReference type="ARBA" id="ARBA00022679"/>
    </source>
</evidence>
<evidence type="ECO:0000259" key="9">
    <source>
        <dbReference type="Pfam" id="PF16575"/>
    </source>
</evidence>
<dbReference type="CDD" id="cd01983">
    <property type="entry name" value="SIMIBI"/>
    <property type="match status" value="1"/>
</dbReference>
<sequence length="794" mass="85765">MLISTFEPTPSNLYREAGITLLGLNPYELISFYGQVGAVALAGSCNILGHDMTASQSCRPAELASAKIWLTATLAARPEAHGHHQAHAVDPTASRPFFYPCWAPLTHAMLTFQANEFPNPPPATTTTTVDTVAPPTPWSTAATSVSKVLSGWIRYLGGPKAFAAEAKNWSCVLALKPIDSFDPTHLASLRSGFGTLFTPNKRHGVRSNYQVAGSSNSAMAGDSTASDLSGGGHADADEATPSKRSRMDTDGTPHTPLAPKTAKLSNPYSHLAYYEIFAIRGFYALREMAQATAITETSADWVAATEAIIFGRQEASHAMDECQTKETTTQPEDGKQAPSKNPLTVMVTGGKGVGKSTFTRTLINQMLTRYPRVAYLDTDLGQAEFGPPGSVYLHIVEHPMVGPSFTHLATPYAAHCVGTNTPRNSPDQYLAGIQHLVDVYRRQLAPAKSGDSISTTEVPLVVNTHGWINDLGYDMLESIWKMLHPDHVVLLHQVGLAASQIFQDNFEVFINQQRDNEPATSQLHIVNSPASGQGGKPFLTSYDLRILATCLYFYSQPGHALIDPHLMNSVSMPTDSDKLSAENGTPHNPNTDTTVTGARRVLGSSGQALPQPRLGLPLTHRTPYCVPWRKLHFYMPFEAVPVSQLLYALNGSIVALLKINPPSDPTQPPTTPAPSERPHVVYDYPPVTSSTCVGYAVVRSICPTARELHLLSPVSPLILNHVNALLLPSHTISEIPNSLLAHGPAARQALMAETFSSDQSEPSIAPYITTSARMGIGSGARTVRRNIMRRNLAQ</sequence>
<feature type="region of interest" description="Disordered" evidence="8">
    <location>
        <begin position="213"/>
        <end position="261"/>
    </location>
</feature>
<keyword evidence="7" id="KW-0067">ATP-binding</keyword>
<dbReference type="GO" id="GO:0005524">
    <property type="term" value="F:ATP binding"/>
    <property type="evidence" value="ECO:0007669"/>
    <property type="project" value="UniProtKB-KW"/>
</dbReference>
<accession>A0A4Q0A0L4</accession>
<evidence type="ECO:0000256" key="8">
    <source>
        <dbReference type="SAM" id="MobiDB-lite"/>
    </source>
</evidence>
<dbReference type="GO" id="GO:0000448">
    <property type="term" value="P:cleavage in ITS2 between 5.8S rRNA and LSU-rRNA of tricistronic rRNA transcript (SSU-rRNA, 5.8S rRNA, LSU-rRNA)"/>
    <property type="evidence" value="ECO:0007669"/>
    <property type="project" value="TreeGrafter"/>
</dbReference>
<dbReference type="InterPro" id="IPR032319">
    <property type="entry name" value="CLP1_P"/>
</dbReference>
<dbReference type="STRING" id="215637.A0A4Q0A0L4"/>
<dbReference type="SUPFAM" id="SSF52540">
    <property type="entry name" value="P-loop containing nucleoside triphosphate hydrolases"/>
    <property type="match status" value="2"/>
</dbReference>
<dbReference type="AlphaFoldDB" id="A0A4Q0A0L4"/>
<proteinExistence type="inferred from homology"/>
<feature type="compositionally biased region" description="Polar residues" evidence="8">
    <location>
        <begin position="213"/>
        <end position="227"/>
    </location>
</feature>
<dbReference type="PANTHER" id="PTHR12755">
    <property type="entry name" value="CLEAVAGE/POLYADENYLATION FACTOR IA SUBUNIT CLP1P"/>
    <property type="match status" value="1"/>
</dbReference>
<dbReference type="PANTHER" id="PTHR12755:SF3">
    <property type="entry name" value="POLYNUCLEOTIDE 5'-HYDROXYL-KINASE NOL9"/>
    <property type="match status" value="1"/>
</dbReference>
<comment type="similarity">
    <text evidence="1">Belongs to the Clp1 family. NOL9/GRC3 subfamily.</text>
</comment>
<dbReference type="GO" id="GO:0005634">
    <property type="term" value="C:nucleus"/>
    <property type="evidence" value="ECO:0007669"/>
    <property type="project" value="TreeGrafter"/>
</dbReference>
<dbReference type="Proteomes" id="UP000268162">
    <property type="component" value="Unassembled WGS sequence"/>
</dbReference>
<dbReference type="Pfam" id="PF16575">
    <property type="entry name" value="CLP1_P"/>
    <property type="match status" value="1"/>
</dbReference>
<evidence type="ECO:0000256" key="2">
    <source>
        <dbReference type="ARBA" id="ARBA00018706"/>
    </source>
</evidence>
<evidence type="ECO:0000256" key="6">
    <source>
        <dbReference type="ARBA" id="ARBA00022777"/>
    </source>
</evidence>
<evidence type="ECO:0000256" key="7">
    <source>
        <dbReference type="ARBA" id="ARBA00022840"/>
    </source>
</evidence>
<dbReference type="InterPro" id="IPR027417">
    <property type="entry name" value="P-loop_NTPase"/>
</dbReference>
<feature type="domain" description="Clp1 P-loop" evidence="9">
    <location>
        <begin position="349"/>
        <end position="497"/>
    </location>
</feature>
<dbReference type="InterPro" id="IPR045116">
    <property type="entry name" value="Clp1/Grc3"/>
</dbReference>
<keyword evidence="5" id="KW-0547">Nucleotide-binding</keyword>
<reference evidence="11" key="1">
    <citation type="journal article" date="2018" name="Nat. Microbiol.">
        <title>Leveraging single-cell genomics to expand the fungal tree of life.</title>
        <authorList>
            <person name="Ahrendt S.R."/>
            <person name="Quandt C.A."/>
            <person name="Ciobanu D."/>
            <person name="Clum A."/>
            <person name="Salamov A."/>
            <person name="Andreopoulos B."/>
            <person name="Cheng J.F."/>
            <person name="Woyke T."/>
            <person name="Pelin A."/>
            <person name="Henrissat B."/>
            <person name="Reynolds N.K."/>
            <person name="Benny G.L."/>
            <person name="Smith M.E."/>
            <person name="James T.Y."/>
            <person name="Grigoriev I.V."/>
        </authorList>
    </citation>
    <scope>NUCLEOTIDE SEQUENCE [LARGE SCALE GENOMIC DNA]</scope>
    <source>
        <strain evidence="11">RSA 468</strain>
    </source>
</reference>
<dbReference type="EMBL" id="ML002260">
    <property type="protein sequence ID" value="RKP39585.1"/>
    <property type="molecule type" value="Genomic_DNA"/>
</dbReference>
<feature type="compositionally biased region" description="Polar residues" evidence="8">
    <location>
        <begin position="582"/>
        <end position="595"/>
    </location>
</feature>
<evidence type="ECO:0000256" key="5">
    <source>
        <dbReference type="ARBA" id="ARBA00022741"/>
    </source>
</evidence>
<dbReference type="Gene3D" id="3.40.50.300">
    <property type="entry name" value="P-loop containing nucleotide triphosphate hydrolases"/>
    <property type="match status" value="1"/>
</dbReference>
<feature type="region of interest" description="Disordered" evidence="8">
    <location>
        <begin position="322"/>
        <end position="341"/>
    </location>
</feature>
<evidence type="ECO:0000313" key="10">
    <source>
        <dbReference type="EMBL" id="RKP39585.1"/>
    </source>
</evidence>
<keyword evidence="11" id="KW-1185">Reference proteome</keyword>
<organism evidence="10 11">
    <name type="scientific">Dimargaris cristalligena</name>
    <dbReference type="NCBI Taxonomy" id="215637"/>
    <lineage>
        <taxon>Eukaryota</taxon>
        <taxon>Fungi</taxon>
        <taxon>Fungi incertae sedis</taxon>
        <taxon>Zoopagomycota</taxon>
        <taxon>Kickxellomycotina</taxon>
        <taxon>Dimargaritomycetes</taxon>
        <taxon>Dimargaritales</taxon>
        <taxon>Dimargaritaceae</taxon>
        <taxon>Dimargaris</taxon>
    </lineage>
</organism>
<evidence type="ECO:0000313" key="11">
    <source>
        <dbReference type="Proteomes" id="UP000268162"/>
    </source>
</evidence>
<dbReference type="GO" id="GO:0051731">
    <property type="term" value="F:polynucleotide 5'-hydroxyl-kinase activity"/>
    <property type="evidence" value="ECO:0007669"/>
    <property type="project" value="InterPro"/>
</dbReference>
<evidence type="ECO:0000256" key="1">
    <source>
        <dbReference type="ARBA" id="ARBA00011003"/>
    </source>
</evidence>
<keyword evidence="6" id="KW-0418">Kinase</keyword>
<gene>
    <name evidence="10" type="ORF">BJ085DRAFT_32735</name>
</gene>
<feature type="region of interest" description="Disordered" evidence="8">
    <location>
        <begin position="573"/>
        <end position="595"/>
    </location>
</feature>